<dbReference type="InterPro" id="IPR029068">
    <property type="entry name" value="Glyas_Bleomycin-R_OHBP_Dase"/>
</dbReference>
<proteinExistence type="predicted"/>
<dbReference type="EMBL" id="JELY01000670">
    <property type="protein sequence ID" value="KYF58586.1"/>
    <property type="molecule type" value="Genomic_DNA"/>
</dbReference>
<dbReference type="AlphaFoldDB" id="A0A150PSX9"/>
<accession>A0A150PSX9</accession>
<evidence type="ECO:0008006" key="4">
    <source>
        <dbReference type="Google" id="ProtNLM"/>
    </source>
</evidence>
<dbReference type="SUPFAM" id="SSF54593">
    <property type="entry name" value="Glyoxalase/Bleomycin resistance protein/Dihydroxybiphenyl dioxygenase"/>
    <property type="match status" value="1"/>
</dbReference>
<evidence type="ECO:0000256" key="1">
    <source>
        <dbReference type="SAM" id="MobiDB-lite"/>
    </source>
</evidence>
<sequence>MQFHVGRLIDHVHLRVADLGRSKRFYRAVLQALGRDIVVEAPGYFSAGELFVSPSDGGPVSRLHLAFQSGRAGGCCRAGAPRARGGSTTVRAAGPLRRRP</sequence>
<dbReference type="Proteomes" id="UP000075420">
    <property type="component" value="Unassembled WGS sequence"/>
</dbReference>
<organism evidence="2 3">
    <name type="scientific">Sorangium cellulosum</name>
    <name type="common">Polyangium cellulosum</name>
    <dbReference type="NCBI Taxonomy" id="56"/>
    <lineage>
        <taxon>Bacteria</taxon>
        <taxon>Pseudomonadati</taxon>
        <taxon>Myxococcota</taxon>
        <taxon>Polyangia</taxon>
        <taxon>Polyangiales</taxon>
        <taxon>Polyangiaceae</taxon>
        <taxon>Sorangium</taxon>
    </lineage>
</organism>
<evidence type="ECO:0000313" key="3">
    <source>
        <dbReference type="Proteomes" id="UP000075420"/>
    </source>
</evidence>
<feature type="region of interest" description="Disordered" evidence="1">
    <location>
        <begin position="78"/>
        <end position="100"/>
    </location>
</feature>
<name>A0A150PSX9_SORCE</name>
<gene>
    <name evidence="2" type="ORF">BE08_16185</name>
</gene>
<dbReference type="Gene3D" id="3.10.180.10">
    <property type="entry name" value="2,3-Dihydroxybiphenyl 1,2-Dioxygenase, domain 1"/>
    <property type="match status" value="1"/>
</dbReference>
<protein>
    <recommendedName>
        <fullName evidence="4">VOC domain-containing protein</fullName>
    </recommendedName>
</protein>
<evidence type="ECO:0000313" key="2">
    <source>
        <dbReference type="EMBL" id="KYF58586.1"/>
    </source>
</evidence>
<comment type="caution">
    <text evidence="2">The sequence shown here is derived from an EMBL/GenBank/DDBJ whole genome shotgun (WGS) entry which is preliminary data.</text>
</comment>
<reference evidence="2 3" key="1">
    <citation type="submission" date="2014-02" db="EMBL/GenBank/DDBJ databases">
        <title>The small core and large imbalanced accessory genome model reveals a collaborative survival strategy of Sorangium cellulosum strains in nature.</title>
        <authorList>
            <person name="Han K."/>
            <person name="Peng R."/>
            <person name="Blom J."/>
            <person name="Li Y.-Z."/>
        </authorList>
    </citation>
    <scope>NUCLEOTIDE SEQUENCE [LARGE SCALE GENOMIC DNA]</scope>
    <source>
        <strain evidence="2 3">So0157-25</strain>
    </source>
</reference>